<comment type="caution">
    <text evidence="1">The sequence shown here is derived from an EMBL/GenBank/DDBJ whole genome shotgun (WGS) entry which is preliminary data.</text>
</comment>
<sequence length="66" mass="6957">MSMQVYIEGPAFRRTAQCECGWHGTPRRMRASAVVDAGIHAAQTGHIQTPVPALASAAPVVVLKAS</sequence>
<gene>
    <name evidence="1" type="ORF">OHX15_17005</name>
</gene>
<organism evidence="1 2">
    <name type="scientific">Mycolicibacterium parafortuitum</name>
    <name type="common">Mycobacterium parafortuitum</name>
    <dbReference type="NCBI Taxonomy" id="39692"/>
    <lineage>
        <taxon>Bacteria</taxon>
        <taxon>Bacillati</taxon>
        <taxon>Actinomycetota</taxon>
        <taxon>Actinomycetes</taxon>
        <taxon>Mycobacteriales</taxon>
        <taxon>Mycobacteriaceae</taxon>
        <taxon>Mycolicibacterium</taxon>
    </lineage>
</organism>
<accession>A0ACC6MJF3</accession>
<dbReference type="EMBL" id="JAOXLN010000017">
    <property type="protein sequence ID" value="MDZ5087089.1"/>
    <property type="molecule type" value="Genomic_DNA"/>
</dbReference>
<keyword evidence="2" id="KW-1185">Reference proteome</keyword>
<evidence type="ECO:0000313" key="2">
    <source>
        <dbReference type="Proteomes" id="UP001289645"/>
    </source>
</evidence>
<proteinExistence type="predicted"/>
<reference evidence="1 2" key="1">
    <citation type="journal article" date="2021" name="Chemosphere">
        <title>Bioballs carrying a syntrophic Rhodococcus and Mycolicibacterium consortium for simultaneous sorption and biodegradation of fuel oil in contaminated freshwater.</title>
        <authorList>
            <person name="Naloka K."/>
            <person name="Polrit D."/>
            <person name="Muangchinda C."/>
            <person name="Thoetkiattikul H."/>
            <person name="Pinyakong O."/>
        </authorList>
    </citation>
    <scope>NUCLEOTIDE SEQUENCE [LARGE SCALE GENOMIC DNA]</scope>
    <source>
        <strain evidence="1 2">J101</strain>
    </source>
</reference>
<evidence type="ECO:0000313" key="1">
    <source>
        <dbReference type="EMBL" id="MDZ5087089.1"/>
    </source>
</evidence>
<dbReference type="Proteomes" id="UP001289645">
    <property type="component" value="Unassembled WGS sequence"/>
</dbReference>
<protein>
    <submittedName>
        <fullName evidence="1">Uncharacterized protein</fullName>
    </submittedName>
</protein>
<name>A0ACC6MJF3_MYCPF</name>